<evidence type="ECO:0000313" key="2">
    <source>
        <dbReference type="EMBL" id="CAF3327490.1"/>
    </source>
</evidence>
<dbReference type="Proteomes" id="UP000663848">
    <property type="component" value="Unassembled WGS sequence"/>
</dbReference>
<dbReference type="EMBL" id="CAJOBP010001123">
    <property type="protein sequence ID" value="CAF4255778.1"/>
    <property type="molecule type" value="Genomic_DNA"/>
</dbReference>
<dbReference type="Proteomes" id="UP000663833">
    <property type="component" value="Unassembled WGS sequence"/>
</dbReference>
<dbReference type="Proteomes" id="UP000663851">
    <property type="component" value="Unassembled WGS sequence"/>
</dbReference>
<evidence type="ECO:0000313" key="3">
    <source>
        <dbReference type="EMBL" id="CAF3359378.1"/>
    </source>
</evidence>
<evidence type="ECO:0000313" key="7">
    <source>
        <dbReference type="Proteomes" id="UP000663851"/>
    </source>
</evidence>
<reference evidence="5" key="1">
    <citation type="submission" date="2021-02" db="EMBL/GenBank/DDBJ databases">
        <authorList>
            <person name="Nowell W R."/>
        </authorList>
    </citation>
    <scope>NUCLEOTIDE SEQUENCE</scope>
</reference>
<proteinExistence type="predicted"/>
<keyword evidence="8" id="KW-1185">Reference proteome</keyword>
<dbReference type="Proteomes" id="UP000663873">
    <property type="component" value="Unassembled WGS sequence"/>
</dbReference>
<evidence type="ECO:0000313" key="4">
    <source>
        <dbReference type="EMBL" id="CAF4255778.1"/>
    </source>
</evidence>
<dbReference type="EMBL" id="CAJOBR010001288">
    <property type="protein sequence ID" value="CAF4595248.1"/>
    <property type="molecule type" value="Genomic_DNA"/>
</dbReference>
<sequence>MCTQRTNVAPYQLRPEPSLPWRNYNNRSLRSAPKQSIKPKCVSTKICTDEPVHQDVDITRELLQLDRKTCLSHVAALVNLFGAKVIMRTLSHYYKGRLPVATWDDVRQHLGHSYICSLEPNLVSEIRELSDVIKTHVVVPSGISDTQWQSLVYLNISSPAQMWYTVENSLLDCTNDMAARTLSPDKAECVKALITAIHEYAKDSVII</sequence>
<evidence type="ECO:0000313" key="1">
    <source>
        <dbReference type="EMBL" id="CAF3322922.1"/>
    </source>
</evidence>
<dbReference type="EMBL" id="CAJNXB010003629">
    <property type="protein sequence ID" value="CAF3327490.1"/>
    <property type="molecule type" value="Genomic_DNA"/>
</dbReference>
<dbReference type="Proteomes" id="UP000663825">
    <property type="component" value="Unassembled WGS sequence"/>
</dbReference>
<evidence type="ECO:0000313" key="8">
    <source>
        <dbReference type="Proteomes" id="UP000663873"/>
    </source>
</evidence>
<name>A0A820P4M4_9BILA</name>
<accession>A0A820P4M4</accession>
<dbReference type="EMBL" id="CAJNYT010000646">
    <property type="protein sequence ID" value="CAF3359378.1"/>
    <property type="molecule type" value="Genomic_DNA"/>
</dbReference>
<comment type="caution">
    <text evidence="5">The sequence shown here is derived from an EMBL/GenBank/DDBJ whole genome shotgun (WGS) entry which is preliminary data.</text>
</comment>
<organism evidence="5 7">
    <name type="scientific">Rotaria socialis</name>
    <dbReference type="NCBI Taxonomy" id="392032"/>
    <lineage>
        <taxon>Eukaryota</taxon>
        <taxon>Metazoa</taxon>
        <taxon>Spiralia</taxon>
        <taxon>Gnathifera</taxon>
        <taxon>Rotifera</taxon>
        <taxon>Eurotatoria</taxon>
        <taxon>Bdelloidea</taxon>
        <taxon>Philodinida</taxon>
        <taxon>Philodinidae</taxon>
        <taxon>Rotaria</taxon>
    </lineage>
</organism>
<evidence type="ECO:0000313" key="5">
    <source>
        <dbReference type="EMBL" id="CAF4401151.1"/>
    </source>
</evidence>
<gene>
    <name evidence="3" type="ORF">GRG538_LOCUS6280</name>
    <name evidence="5" type="ORF">HFQ381_LOCUS20096</name>
    <name evidence="1" type="ORF">LUA448_LOCUS10134</name>
    <name evidence="6" type="ORF">QYT958_LOCUS11177</name>
    <name evidence="2" type="ORF">TIS948_LOCUS20874</name>
    <name evidence="4" type="ORF">UJA718_LOCUS9842</name>
</gene>
<dbReference type="AlphaFoldDB" id="A0A820P4M4"/>
<dbReference type="Proteomes" id="UP000663872">
    <property type="component" value="Unassembled WGS sequence"/>
</dbReference>
<protein>
    <submittedName>
        <fullName evidence="5">Uncharacterized protein</fullName>
    </submittedName>
</protein>
<evidence type="ECO:0000313" key="6">
    <source>
        <dbReference type="EMBL" id="CAF4595248.1"/>
    </source>
</evidence>
<dbReference type="EMBL" id="CAJOBO010001685">
    <property type="protein sequence ID" value="CAF4401151.1"/>
    <property type="molecule type" value="Genomic_DNA"/>
</dbReference>
<dbReference type="EMBL" id="CAJNYD010001188">
    <property type="protein sequence ID" value="CAF3322922.1"/>
    <property type="molecule type" value="Genomic_DNA"/>
</dbReference>